<dbReference type="Pfam" id="PF00271">
    <property type="entry name" value="Helicase_C"/>
    <property type="match status" value="1"/>
</dbReference>
<dbReference type="SUPFAM" id="SSF52540">
    <property type="entry name" value="P-loop containing nucleoside triphosphate hydrolases"/>
    <property type="match status" value="1"/>
</dbReference>
<organism evidence="3 4">
    <name type="scientific">Gordonia hongkongensis</name>
    <dbReference type="NCBI Taxonomy" id="1701090"/>
    <lineage>
        <taxon>Bacteria</taxon>
        <taxon>Bacillati</taxon>
        <taxon>Actinomycetota</taxon>
        <taxon>Actinomycetes</taxon>
        <taxon>Mycobacteriales</taxon>
        <taxon>Gordoniaceae</taxon>
        <taxon>Gordonia</taxon>
    </lineage>
</organism>
<keyword evidence="4" id="KW-1185">Reference proteome</keyword>
<dbReference type="Proteomes" id="UP001152308">
    <property type="component" value="Unassembled WGS sequence"/>
</dbReference>
<dbReference type="RefSeq" id="WP_277244612.1">
    <property type="nucleotide sequence ID" value="NZ_JAKJLQ010000027.1"/>
</dbReference>
<dbReference type="CDD" id="cd18785">
    <property type="entry name" value="SF2_C"/>
    <property type="match status" value="1"/>
</dbReference>
<sequence>MNELDQVRDAFVDYVRSQLVGPFGGTDEVIADPPNRRYLMGILFPRQVETETFFESEGEEIEEGGDEAGAGKADNVEDRFSDTSVQSANDFLPSSIGLSFFTDAPSVAVTASAAYYETLTGSAATTDPEGDSSKRNGPKRAWRRRELSLAEQDFTTSGTEPIWAGRGEIHVRWRKLSRGSLVTVSLVNGVESEPEQVASLWSDMLLQAEFHVRVPAGFRILEYPSPELASRDPEEAELRMLYRDRRIYAVGHGCSAQWSDESPVTGLSTEVMPAVHVPRIAAAGADSEALKIANLGFDGLSDTELLRHLTDFVEAYREWIRTQRNQATQLNPGMQGAADAVLERLDEACDRMQAGVDTLDQHPAALLAFRAANEAMLRQMVHSSPDLAGSRHPRSSRVVLPTEYHSANRWRPFQLAFVLTSLAGLVEPTRDDRDLVDLIWFPTGGGKTEAYLLLAAFEIMHRRLVFGAEGGGTSVLSRYTLSLLTAQQFQRTATTICALETIRRQRPSDFGDEHISIGLWVGEATTPNRFSTASQLFIDIRDEPNPRDVFLLERCPWCGTEILPRTITDDDADYGVSATDSSFRFFCPNDLCEFHDRLWVHVVDDDLYERPPTFLLGTVDKFASLAWEPRSGVFFGNGSGGVEKRRPSLIIQDELHLLTGPLGTIAGVYEAAIELLCEQDGRLPKVVASTATIRRAGAQVSGLFGREVRLFPPPGLRADSSFFAEVDKEAPSRLYVGLMAQGHTSDTATVQTCTALLQAPIDLALEGDALDAYYTLVAYHNSLRELGRTVTMALDDIPARIKTLMAGRPLREYDVEELTSNVPRAEHPRLLERLGLRYNDPEHIGMVASTNMLSVGVDVPRLGLMLMNGQPKANAEYIQATSRVGRSSTPGLIFTMFRPTRPRDRSHYENFKPFHEALYRYVEPTTVTPYSGPSRERSLHAALVILARHRLGLVRDDQAGEILNQRADVEDLAARLLDVVARVEPRESKSAKRDADGFIQTWCDLAEEASNSSKSLYYKPAGKGHYNLIKDFNAKGRGTPTLRSMRNVDKETLVAVLRPPSDKANQK</sequence>
<evidence type="ECO:0000259" key="2">
    <source>
        <dbReference type="PROSITE" id="PS51194"/>
    </source>
</evidence>
<protein>
    <recommendedName>
        <fullName evidence="2">Helicase C-terminal domain-containing protein</fullName>
    </recommendedName>
</protein>
<gene>
    <name evidence="3" type="ORF">L2299_21610</name>
</gene>
<evidence type="ECO:0000313" key="4">
    <source>
        <dbReference type="Proteomes" id="UP001152308"/>
    </source>
</evidence>
<accession>A0ABT6C127</accession>
<dbReference type="EMBL" id="JAKJLQ010000027">
    <property type="protein sequence ID" value="MDF6103645.1"/>
    <property type="molecule type" value="Genomic_DNA"/>
</dbReference>
<dbReference type="InterPro" id="IPR027417">
    <property type="entry name" value="P-loop_NTPase"/>
</dbReference>
<reference evidence="3" key="1">
    <citation type="journal article" date="2022" name="Data Brief">
        <title>Draft genome sequence data of Gordonia hongkongensis strain EUFUS-Z928 isolated from the octocoral Eunicea fusca.</title>
        <authorList>
            <person name="Sanchez-Suarez J."/>
            <person name="Diaz L."/>
            <person name="Melo-Bolivar J."/>
            <person name="Villamil L."/>
        </authorList>
    </citation>
    <scope>NUCLEOTIDE SEQUENCE</scope>
    <source>
        <strain evidence="3">EUFUS-Z928</strain>
    </source>
</reference>
<evidence type="ECO:0000256" key="1">
    <source>
        <dbReference type="SAM" id="MobiDB-lite"/>
    </source>
</evidence>
<feature type="region of interest" description="Disordered" evidence="1">
    <location>
        <begin position="122"/>
        <end position="142"/>
    </location>
</feature>
<dbReference type="PROSITE" id="PS51194">
    <property type="entry name" value="HELICASE_CTER"/>
    <property type="match status" value="1"/>
</dbReference>
<dbReference type="InterPro" id="IPR001650">
    <property type="entry name" value="Helicase_C-like"/>
</dbReference>
<dbReference type="Gene3D" id="3.40.50.300">
    <property type="entry name" value="P-loop containing nucleotide triphosphate hydrolases"/>
    <property type="match status" value="1"/>
</dbReference>
<reference evidence="3" key="2">
    <citation type="submission" date="2022-01" db="EMBL/GenBank/DDBJ databases">
        <authorList>
            <person name="Sanchez-Suarez J."/>
            <person name="Villamil L."/>
            <person name="Diaz L.E."/>
        </authorList>
    </citation>
    <scope>NUCLEOTIDE SEQUENCE</scope>
    <source>
        <strain evidence="3">EUFUS-Z928</strain>
    </source>
</reference>
<comment type="caution">
    <text evidence="3">The sequence shown here is derived from an EMBL/GenBank/DDBJ whole genome shotgun (WGS) entry which is preliminary data.</text>
</comment>
<proteinExistence type="predicted"/>
<evidence type="ECO:0000313" key="3">
    <source>
        <dbReference type="EMBL" id="MDF6103645.1"/>
    </source>
</evidence>
<feature type="domain" description="Helicase C-terminal" evidence="2">
    <location>
        <begin position="769"/>
        <end position="934"/>
    </location>
</feature>
<name>A0ABT6C127_9ACTN</name>